<accession>A0ABP7NA10</accession>
<dbReference type="RefSeq" id="WP_344800520.1">
    <property type="nucleotide sequence ID" value="NZ_BAABBN010000015.1"/>
</dbReference>
<evidence type="ECO:0000313" key="1">
    <source>
        <dbReference type="EMBL" id="GAA3940816.1"/>
    </source>
</evidence>
<comment type="caution">
    <text evidence="1">The sequence shown here is derived from an EMBL/GenBank/DDBJ whole genome shotgun (WGS) entry which is preliminary data.</text>
</comment>
<evidence type="ECO:0008006" key="3">
    <source>
        <dbReference type="Google" id="ProtNLM"/>
    </source>
</evidence>
<dbReference type="InterPro" id="IPR036912">
    <property type="entry name" value="HasA_haem-bd_sf"/>
</dbReference>
<sequence>MAITVTTGATFGNYSDITNGWNDLDSFFPSFNAHFQIADHSENPGAFAGEEDANPVVDTGFWGNILGPFSGTQYVLESKSAELDLGFIVEAADGSYLNYTFFSGPSHTMYGEIESITFGSGLVQDATTGEYSFTEDLVSIDGLDTIGLNGGLDANGDVIGRKTGENDTHNLINSLKDGDHTELVRILDENGYTEVNQLAELMGVSDVSDTELAFAA</sequence>
<dbReference type="InterPro" id="IPR010495">
    <property type="entry name" value="HasA_haem-bd"/>
</dbReference>
<evidence type="ECO:0000313" key="2">
    <source>
        <dbReference type="Proteomes" id="UP001501565"/>
    </source>
</evidence>
<proteinExistence type="predicted"/>
<dbReference type="EMBL" id="BAABBN010000015">
    <property type="protein sequence ID" value="GAA3940816.1"/>
    <property type="molecule type" value="Genomic_DNA"/>
</dbReference>
<protein>
    <recommendedName>
        <fullName evidence="3">Hemophore HasA</fullName>
    </recommendedName>
</protein>
<organism evidence="1 2">
    <name type="scientific">Litoribacillus peritrichatus</name>
    <dbReference type="NCBI Taxonomy" id="718191"/>
    <lineage>
        <taxon>Bacteria</taxon>
        <taxon>Pseudomonadati</taxon>
        <taxon>Pseudomonadota</taxon>
        <taxon>Gammaproteobacteria</taxon>
        <taxon>Oceanospirillales</taxon>
        <taxon>Oceanospirillaceae</taxon>
        <taxon>Litoribacillus</taxon>
    </lineage>
</organism>
<dbReference type="Pfam" id="PF06438">
    <property type="entry name" value="HasA"/>
    <property type="match status" value="1"/>
</dbReference>
<gene>
    <name evidence="1" type="ORF">GCM10022277_40990</name>
</gene>
<dbReference type="SUPFAM" id="SSF54621">
    <property type="entry name" value="Heme-binding protein A (HasA)"/>
    <property type="match status" value="1"/>
</dbReference>
<keyword evidence="2" id="KW-1185">Reference proteome</keyword>
<reference evidence="2" key="1">
    <citation type="journal article" date="2019" name="Int. J. Syst. Evol. Microbiol.">
        <title>The Global Catalogue of Microorganisms (GCM) 10K type strain sequencing project: providing services to taxonomists for standard genome sequencing and annotation.</title>
        <authorList>
            <consortium name="The Broad Institute Genomics Platform"/>
            <consortium name="The Broad Institute Genome Sequencing Center for Infectious Disease"/>
            <person name="Wu L."/>
            <person name="Ma J."/>
        </authorList>
    </citation>
    <scope>NUCLEOTIDE SEQUENCE [LARGE SCALE GENOMIC DNA]</scope>
    <source>
        <strain evidence="2">JCM 17551</strain>
    </source>
</reference>
<name>A0ABP7NA10_9GAMM</name>
<dbReference type="Proteomes" id="UP001501565">
    <property type="component" value="Unassembled WGS sequence"/>
</dbReference>
<dbReference type="Gene3D" id="3.30.1500.10">
    <property type="entry name" value="Haem-binding HasA"/>
    <property type="match status" value="1"/>
</dbReference>